<evidence type="ECO:0000256" key="2">
    <source>
        <dbReference type="ARBA" id="ARBA00009979"/>
    </source>
</evidence>
<comment type="catalytic activity">
    <reaction evidence="40">
        <text>1,2-dihexadecanoyl-sn-glycero-3-phosphocholine + 2 H2O = sn-glycerol 3-phosphocholine + 2 hexadecanoate + 2 H(+)</text>
        <dbReference type="Rhea" id="RHEA:40975"/>
        <dbReference type="ChEBI" id="CHEBI:7896"/>
        <dbReference type="ChEBI" id="CHEBI:15377"/>
        <dbReference type="ChEBI" id="CHEBI:15378"/>
        <dbReference type="ChEBI" id="CHEBI:16870"/>
        <dbReference type="ChEBI" id="CHEBI:72999"/>
    </reaction>
    <physiologicalReaction direction="left-to-right" evidence="40">
        <dbReference type="Rhea" id="RHEA:40976"/>
    </physiologicalReaction>
</comment>
<comment type="catalytic activity">
    <reaction evidence="30">
        <text>1-hexadecanoyl-2-(9Z,12Z-octadecadienoyl)-sn-glycero-3-phosphocholine + H2O = 2-(9Z,12Z-octadecadienoyl)-sn-glycero-3-phosphocholine + hexadecanoate + H(+)</text>
        <dbReference type="Rhea" id="RHEA:40971"/>
        <dbReference type="ChEBI" id="CHEBI:7896"/>
        <dbReference type="ChEBI" id="CHEBI:15377"/>
        <dbReference type="ChEBI" id="CHEBI:15378"/>
        <dbReference type="ChEBI" id="CHEBI:73002"/>
        <dbReference type="ChEBI" id="CHEBI:76084"/>
    </reaction>
    <physiologicalReaction direction="left-to-right" evidence="30">
        <dbReference type="Rhea" id="RHEA:40972"/>
    </physiologicalReaction>
</comment>
<keyword evidence="5" id="KW-0812">Transmembrane</keyword>
<keyword evidence="6" id="KW-0732">Signal</keyword>
<name>A0A482VW44_ASBVE</name>
<organism evidence="43 44">
    <name type="scientific">Asbolus verrucosus</name>
    <name type="common">Desert ironclad beetle</name>
    <dbReference type="NCBI Taxonomy" id="1661398"/>
    <lineage>
        <taxon>Eukaryota</taxon>
        <taxon>Metazoa</taxon>
        <taxon>Ecdysozoa</taxon>
        <taxon>Arthropoda</taxon>
        <taxon>Hexapoda</taxon>
        <taxon>Insecta</taxon>
        <taxon>Pterygota</taxon>
        <taxon>Neoptera</taxon>
        <taxon>Endopterygota</taxon>
        <taxon>Coleoptera</taxon>
        <taxon>Polyphaga</taxon>
        <taxon>Cucujiformia</taxon>
        <taxon>Tenebrionidae</taxon>
        <taxon>Pimeliinae</taxon>
        <taxon>Asbolus</taxon>
    </lineage>
</organism>
<evidence type="ECO:0000256" key="25">
    <source>
        <dbReference type="ARBA" id="ARBA00048011"/>
    </source>
</evidence>
<evidence type="ECO:0000256" key="15">
    <source>
        <dbReference type="ARBA" id="ARBA00023422"/>
    </source>
</evidence>
<comment type="subcellular location">
    <subcellularLocation>
        <location evidence="1">Apical cell membrane</location>
        <topology evidence="1">Single-pass type I membrane protein</topology>
    </subcellularLocation>
</comment>
<dbReference type="CDD" id="cd01824">
    <property type="entry name" value="Phospholipase_B_like"/>
    <property type="match status" value="1"/>
</dbReference>
<keyword evidence="4" id="KW-1003">Cell membrane</keyword>
<dbReference type="Proteomes" id="UP000292052">
    <property type="component" value="Unassembled WGS sequence"/>
</dbReference>
<dbReference type="InterPro" id="IPR036514">
    <property type="entry name" value="SGNH_hydro_sf"/>
</dbReference>
<gene>
    <name evidence="43" type="ORF">BDFB_002286</name>
</gene>
<evidence type="ECO:0000256" key="42">
    <source>
        <dbReference type="ARBA" id="ARBA00049461"/>
    </source>
</evidence>
<dbReference type="OrthoDB" id="10265800at2759"/>
<dbReference type="InterPro" id="IPR001087">
    <property type="entry name" value="GDSL"/>
</dbReference>
<reference evidence="43 44" key="1">
    <citation type="submission" date="2017-03" db="EMBL/GenBank/DDBJ databases">
        <title>Genome of the blue death feigning beetle - Asbolus verrucosus.</title>
        <authorList>
            <person name="Rider S.D."/>
        </authorList>
    </citation>
    <scope>NUCLEOTIDE SEQUENCE [LARGE SCALE GENOMIC DNA]</scope>
    <source>
        <strain evidence="43">Butters</strain>
        <tissue evidence="43">Head and leg muscle</tissue>
    </source>
</reference>
<comment type="catalytic activity">
    <reaction evidence="42">
        <text>2-(9Z-octadecenoyl)-glycerol + H2O = glycerol + (9Z)-octadecenoate + H(+)</text>
        <dbReference type="Rhea" id="RHEA:38491"/>
        <dbReference type="ChEBI" id="CHEBI:15377"/>
        <dbReference type="ChEBI" id="CHEBI:15378"/>
        <dbReference type="ChEBI" id="CHEBI:17754"/>
        <dbReference type="ChEBI" id="CHEBI:30823"/>
        <dbReference type="ChEBI" id="CHEBI:73990"/>
    </reaction>
    <physiologicalReaction direction="left-to-right" evidence="42">
        <dbReference type="Rhea" id="RHEA:38492"/>
    </physiologicalReaction>
</comment>
<evidence type="ECO:0000256" key="23">
    <source>
        <dbReference type="ARBA" id="ARBA00047438"/>
    </source>
</evidence>
<evidence type="ECO:0000256" key="10">
    <source>
        <dbReference type="ARBA" id="ARBA00023098"/>
    </source>
</evidence>
<evidence type="ECO:0000256" key="4">
    <source>
        <dbReference type="ARBA" id="ARBA00022475"/>
    </source>
</evidence>
<comment type="catalytic activity">
    <reaction evidence="23">
        <text>1-(9Z-octadecenoyl)-glycerol + H2O = glycerol + (9Z)-octadecenoate + H(+)</text>
        <dbReference type="Rhea" id="RHEA:38487"/>
        <dbReference type="ChEBI" id="CHEBI:15377"/>
        <dbReference type="ChEBI" id="CHEBI:15378"/>
        <dbReference type="ChEBI" id="CHEBI:17754"/>
        <dbReference type="ChEBI" id="CHEBI:30823"/>
        <dbReference type="ChEBI" id="CHEBI:75342"/>
    </reaction>
    <physiologicalReaction direction="left-to-right" evidence="23">
        <dbReference type="Rhea" id="RHEA:38488"/>
    </physiologicalReaction>
</comment>
<comment type="catalytic activity">
    <reaction evidence="26">
        <text>1-hexadecanoyl-2-(9Z-octadecenoyl)-sn-glycero-3-phospho-(1'-sn-glycerol) + H2O = 1-hexadecanoyl-sn-glycero-3-phospho-(1'-sn-glycerol) + (9Z)-octadecenoate + H(+)</text>
        <dbReference type="Rhea" id="RHEA:40919"/>
        <dbReference type="ChEBI" id="CHEBI:15377"/>
        <dbReference type="ChEBI" id="CHEBI:15378"/>
        <dbReference type="ChEBI" id="CHEBI:30823"/>
        <dbReference type="ChEBI" id="CHEBI:72841"/>
        <dbReference type="ChEBI" id="CHEBI:75158"/>
    </reaction>
    <physiologicalReaction direction="left-to-right" evidence="26">
        <dbReference type="Rhea" id="RHEA:40920"/>
    </physiologicalReaction>
</comment>
<evidence type="ECO:0000256" key="7">
    <source>
        <dbReference type="ARBA" id="ARBA00022737"/>
    </source>
</evidence>
<dbReference type="GO" id="GO:0016324">
    <property type="term" value="C:apical plasma membrane"/>
    <property type="evidence" value="ECO:0007669"/>
    <property type="project" value="UniProtKB-SubCell"/>
</dbReference>
<dbReference type="SUPFAM" id="SSF52266">
    <property type="entry name" value="SGNH hydrolase"/>
    <property type="match status" value="1"/>
</dbReference>
<evidence type="ECO:0000256" key="6">
    <source>
        <dbReference type="ARBA" id="ARBA00022729"/>
    </source>
</evidence>
<comment type="catalytic activity">
    <reaction evidence="29">
        <text>1,2-dihexadecanoyl-sn-glycero-3-phosphocholine + H2O = 1-hexadecanoyl-sn-glycero-3-phosphocholine + hexadecanoate + H(+)</text>
        <dbReference type="Rhea" id="RHEA:41223"/>
        <dbReference type="ChEBI" id="CHEBI:7896"/>
        <dbReference type="ChEBI" id="CHEBI:15377"/>
        <dbReference type="ChEBI" id="CHEBI:15378"/>
        <dbReference type="ChEBI" id="CHEBI:72998"/>
        <dbReference type="ChEBI" id="CHEBI:72999"/>
    </reaction>
    <physiologicalReaction direction="left-to-right" evidence="29">
        <dbReference type="Rhea" id="RHEA:41224"/>
    </physiologicalReaction>
</comment>
<comment type="catalytic activity">
    <reaction evidence="15">
        <text>a 1,2-diacyl-sn-glycero-3-phosphocholine + H2O = a 1-acyl-sn-glycero-3-phosphocholine + a fatty acid + H(+)</text>
        <dbReference type="Rhea" id="RHEA:15801"/>
        <dbReference type="ChEBI" id="CHEBI:15377"/>
        <dbReference type="ChEBI" id="CHEBI:15378"/>
        <dbReference type="ChEBI" id="CHEBI:28868"/>
        <dbReference type="ChEBI" id="CHEBI:57643"/>
        <dbReference type="ChEBI" id="CHEBI:58168"/>
        <dbReference type="EC" id="3.1.1.4"/>
    </reaction>
    <physiologicalReaction direction="left-to-right" evidence="15">
        <dbReference type="Rhea" id="RHEA:15802"/>
    </physiologicalReaction>
</comment>
<evidence type="ECO:0000256" key="22">
    <source>
        <dbReference type="ARBA" id="ARBA00047363"/>
    </source>
</evidence>
<protein>
    <recommendedName>
        <fullName evidence="3">Phospholipase B1, membrane-associated</fullName>
    </recommendedName>
    <alternativeName>
        <fullName evidence="16">Lysophospholipase</fullName>
    </alternativeName>
    <alternativeName>
        <fullName evidence="17">Phospholipase A2</fullName>
    </alternativeName>
    <alternativeName>
        <fullName evidence="19">Phospholipase B/lipase</fullName>
    </alternativeName>
    <alternativeName>
        <fullName evidence="18">Triacylglycerol lipase</fullName>
    </alternativeName>
</protein>
<comment type="catalytic activity">
    <reaction evidence="41">
        <text>1,3-di-(9Z-octadecenoyl)-glycerol + H2O = 1-(9Z-octadecenoyl)-glycerol + (9Z)-octadecenoate + H(+)</text>
        <dbReference type="Rhea" id="RHEA:39939"/>
        <dbReference type="ChEBI" id="CHEBI:15377"/>
        <dbReference type="ChEBI" id="CHEBI:15378"/>
        <dbReference type="ChEBI" id="CHEBI:30823"/>
        <dbReference type="ChEBI" id="CHEBI:75342"/>
        <dbReference type="ChEBI" id="CHEBI:75735"/>
    </reaction>
    <physiologicalReaction direction="left-to-right" evidence="41">
        <dbReference type="Rhea" id="RHEA:39940"/>
    </physiologicalReaction>
</comment>
<comment type="catalytic activity">
    <reaction evidence="31">
        <text>1-octadecanoyl-2-(9Z,12Z)-octadecadienoyl-sn-glycerol + H2O = 1-octadecanoyl-sn-glycerol + (9Z,12Z)-octadecadienoate + H(+)</text>
        <dbReference type="Rhea" id="RHEA:40927"/>
        <dbReference type="ChEBI" id="CHEBI:15377"/>
        <dbReference type="ChEBI" id="CHEBI:15378"/>
        <dbReference type="ChEBI" id="CHEBI:30245"/>
        <dbReference type="ChEBI" id="CHEBI:75550"/>
        <dbReference type="ChEBI" id="CHEBI:77097"/>
    </reaction>
    <physiologicalReaction direction="left-to-right" evidence="31">
        <dbReference type="Rhea" id="RHEA:40928"/>
    </physiologicalReaction>
</comment>
<comment type="catalytic activity">
    <reaction evidence="34">
        <text>1-hexadecanoyl-2-(9Z-octadecenoyl)-sn-glycero-3-phosphoethanolamine + H2O = 1-hexadecanoyl-sn-glycero-3-phosphoethanolamine + (9Z)-octadecenoate + H(+)</text>
        <dbReference type="Rhea" id="RHEA:40911"/>
        <dbReference type="ChEBI" id="CHEBI:15377"/>
        <dbReference type="ChEBI" id="CHEBI:15378"/>
        <dbReference type="ChEBI" id="CHEBI:30823"/>
        <dbReference type="ChEBI" id="CHEBI:73004"/>
        <dbReference type="ChEBI" id="CHEBI:73007"/>
    </reaction>
    <physiologicalReaction direction="left-to-right" evidence="34">
        <dbReference type="Rhea" id="RHEA:40912"/>
    </physiologicalReaction>
</comment>
<comment type="catalytic activity">
    <reaction evidence="32">
        <text>1,2,3-tri-(9Z-octadecenoyl)-glycerol + H2O = di-(9Z)-octadecenoylglycerol + (9Z)-octadecenoate + H(+)</text>
        <dbReference type="Rhea" id="RHEA:38575"/>
        <dbReference type="ChEBI" id="CHEBI:15377"/>
        <dbReference type="ChEBI" id="CHEBI:15378"/>
        <dbReference type="ChEBI" id="CHEBI:30823"/>
        <dbReference type="ChEBI" id="CHEBI:53753"/>
        <dbReference type="ChEBI" id="CHEBI:75945"/>
    </reaction>
    <physiologicalReaction direction="left-to-right" evidence="32">
        <dbReference type="Rhea" id="RHEA:38576"/>
    </physiologicalReaction>
</comment>
<keyword evidence="7" id="KW-0677">Repeat</keyword>
<feature type="non-terminal residue" evidence="43">
    <location>
        <position position="1"/>
    </location>
</feature>
<evidence type="ECO:0000256" key="3">
    <source>
        <dbReference type="ARBA" id="ARBA00015133"/>
    </source>
</evidence>
<dbReference type="GO" id="GO:0004623">
    <property type="term" value="F:phospholipase A2 activity"/>
    <property type="evidence" value="ECO:0007669"/>
    <property type="project" value="UniProtKB-EC"/>
</dbReference>
<evidence type="ECO:0000256" key="19">
    <source>
        <dbReference type="ARBA" id="ARBA00033022"/>
    </source>
</evidence>
<dbReference type="AlphaFoldDB" id="A0A482VW44"/>
<evidence type="ECO:0000256" key="21">
    <source>
        <dbReference type="ARBA" id="ARBA00047324"/>
    </source>
</evidence>
<comment type="catalytic activity">
    <reaction evidence="39">
        <text>1-hexadecanoyl-2-(9Z)-octadecenoyl-3-octadecanoyl-sn-glycerol + H2O = 1-hexadecanoyl-3-octadecanoyl-sn-glycerol + (9Z)-octadecenoate + H(+)</text>
        <dbReference type="Rhea" id="RHEA:41103"/>
        <dbReference type="ChEBI" id="CHEBI:15377"/>
        <dbReference type="ChEBI" id="CHEBI:15378"/>
        <dbReference type="ChEBI" id="CHEBI:30823"/>
        <dbReference type="ChEBI" id="CHEBI:77623"/>
        <dbReference type="ChEBI" id="CHEBI:77624"/>
    </reaction>
    <physiologicalReaction direction="left-to-right" evidence="39">
        <dbReference type="Rhea" id="RHEA:41104"/>
    </physiologicalReaction>
</comment>
<dbReference type="PANTHER" id="PTHR21325:SF31">
    <property type="entry name" value="GH22081P-RELATED"/>
    <property type="match status" value="1"/>
</dbReference>
<evidence type="ECO:0000256" key="32">
    <source>
        <dbReference type="ARBA" id="ARBA00048386"/>
    </source>
</evidence>
<comment type="function">
    <text evidence="20">Calcium-independent membrane-associated phospholipase that catalyzes complete diacylation of phospholipids by hydrolyzing both sn-1 and sn-2 fatty acyl chains attached to the glycerol backbone (phospholipase B activity). Has dual phospholipase and lysophospholipase activities toward diacylphospholipids. Preferentially cleaves sn-2 ester bonds over sn-1 bonds. Acts as a lipase toward glycerolipid substrates. Hydrolyzes fatty acyl chains of diacylglycerols with preference for the sn-2 position and of triacylglycerols with not positional selectivity. May also hydrolyze long chain retinyl esters such as retinyl palmitate. May contribute to digestion of dietary phospholipids, glycerolipids and retinoids, facilitating lipid absorption at the brush border.</text>
</comment>
<comment type="catalytic activity">
    <reaction evidence="38">
        <text>1-O-hexadecyl-2-(9Z)-octadecenoyl-sn-glycero-3-phosphocholine + H2O = 1-O-hexadecyl-sn-glycero-3-phosphocholine + (9Z)-octadecenoate + H(+)</text>
        <dbReference type="Rhea" id="RHEA:40915"/>
        <dbReference type="ChEBI" id="CHEBI:15377"/>
        <dbReference type="ChEBI" id="CHEBI:15378"/>
        <dbReference type="ChEBI" id="CHEBI:30823"/>
        <dbReference type="ChEBI" id="CHEBI:34112"/>
        <dbReference type="ChEBI" id="CHEBI:64496"/>
    </reaction>
    <physiologicalReaction direction="left-to-right" evidence="38">
        <dbReference type="Rhea" id="RHEA:40916"/>
    </physiologicalReaction>
</comment>
<evidence type="ECO:0000256" key="34">
    <source>
        <dbReference type="ARBA" id="ARBA00048613"/>
    </source>
</evidence>
<evidence type="ECO:0000256" key="27">
    <source>
        <dbReference type="ARBA" id="ARBA00048049"/>
    </source>
</evidence>
<evidence type="ECO:0000313" key="44">
    <source>
        <dbReference type="Proteomes" id="UP000292052"/>
    </source>
</evidence>
<comment type="catalytic activity">
    <reaction evidence="25">
        <text>2,3-di-(9Z)-octadecenoyl-sn-glycerol + H2O = 3-(9Z-octadecenoyl)-sn-glycerol + (9Z)-octadecenoate + H(+)</text>
        <dbReference type="Rhea" id="RHEA:42604"/>
        <dbReference type="ChEBI" id="CHEBI:15377"/>
        <dbReference type="ChEBI" id="CHEBI:15378"/>
        <dbReference type="ChEBI" id="CHEBI:30823"/>
        <dbReference type="ChEBI" id="CHEBI:75824"/>
        <dbReference type="ChEBI" id="CHEBI:75938"/>
    </reaction>
    <physiologicalReaction direction="left-to-right" evidence="25">
        <dbReference type="Rhea" id="RHEA:42605"/>
    </physiologicalReaction>
</comment>
<evidence type="ECO:0000256" key="36">
    <source>
        <dbReference type="ARBA" id="ARBA00048699"/>
    </source>
</evidence>
<comment type="caution">
    <text evidence="43">The sequence shown here is derived from an EMBL/GenBank/DDBJ whole genome shotgun (WGS) entry which is preliminary data.</text>
</comment>
<dbReference type="InterPro" id="IPR038885">
    <property type="entry name" value="PLB1"/>
</dbReference>
<evidence type="ECO:0000256" key="26">
    <source>
        <dbReference type="ARBA" id="ARBA00048015"/>
    </source>
</evidence>
<comment type="catalytic activity">
    <reaction evidence="14">
        <text>1-hexadecanoyl-2-(9Z,12Z-octadecadienoyl)-sn-glycero-3-phosphocholine + H2O = (9Z,12Z)-octadecadienoate + 1-hexadecanoyl-sn-glycero-3-phosphocholine + H(+)</text>
        <dbReference type="Rhea" id="RHEA:40811"/>
        <dbReference type="ChEBI" id="CHEBI:15377"/>
        <dbReference type="ChEBI" id="CHEBI:15378"/>
        <dbReference type="ChEBI" id="CHEBI:30245"/>
        <dbReference type="ChEBI" id="CHEBI:72998"/>
        <dbReference type="ChEBI" id="CHEBI:73002"/>
    </reaction>
    <physiologicalReaction direction="left-to-right" evidence="14">
        <dbReference type="Rhea" id="RHEA:40812"/>
    </physiologicalReaction>
</comment>
<evidence type="ECO:0000256" key="30">
    <source>
        <dbReference type="ARBA" id="ARBA00048362"/>
    </source>
</evidence>
<evidence type="ECO:0000256" key="31">
    <source>
        <dbReference type="ARBA" id="ARBA00048374"/>
    </source>
</evidence>
<evidence type="ECO:0000256" key="8">
    <source>
        <dbReference type="ARBA" id="ARBA00022801"/>
    </source>
</evidence>
<dbReference type="PANTHER" id="PTHR21325">
    <property type="entry name" value="PHOSPHOLIPASE B, PLB1"/>
    <property type="match status" value="1"/>
</dbReference>
<comment type="catalytic activity">
    <reaction evidence="33">
        <text>a 1-acyl-sn-glycero-3-phosphocholine + H2O = sn-glycerol 3-phosphocholine + a fatty acid + H(+)</text>
        <dbReference type="Rhea" id="RHEA:15177"/>
        <dbReference type="ChEBI" id="CHEBI:15377"/>
        <dbReference type="ChEBI" id="CHEBI:15378"/>
        <dbReference type="ChEBI" id="CHEBI:16870"/>
        <dbReference type="ChEBI" id="CHEBI:28868"/>
        <dbReference type="ChEBI" id="CHEBI:58168"/>
        <dbReference type="EC" id="3.1.1.5"/>
    </reaction>
    <physiologicalReaction direction="left-to-right" evidence="33">
        <dbReference type="Rhea" id="RHEA:15178"/>
    </physiologicalReaction>
</comment>
<dbReference type="Pfam" id="PF00657">
    <property type="entry name" value="Lipase_GDSL"/>
    <property type="match status" value="1"/>
</dbReference>
<evidence type="ECO:0000256" key="33">
    <source>
        <dbReference type="ARBA" id="ARBA00048454"/>
    </source>
</evidence>
<evidence type="ECO:0000256" key="16">
    <source>
        <dbReference type="ARBA" id="ARBA00029723"/>
    </source>
</evidence>
<comment type="catalytic activity">
    <reaction evidence="24">
        <text>1-hexadecanoyl-2-(9Z)-octadecenoyl-3-octadecanoyl-sn-glycerol + H2O = 1-hexadecanoyl-2-(9Z-octadecenoyl)-sn-glycerol + octadecanoate + H(+)</text>
        <dbReference type="Rhea" id="RHEA:41111"/>
        <dbReference type="ChEBI" id="CHEBI:15377"/>
        <dbReference type="ChEBI" id="CHEBI:15378"/>
        <dbReference type="ChEBI" id="CHEBI:25629"/>
        <dbReference type="ChEBI" id="CHEBI:75466"/>
        <dbReference type="ChEBI" id="CHEBI:77623"/>
    </reaction>
    <physiologicalReaction direction="left-to-right" evidence="24">
        <dbReference type="Rhea" id="RHEA:41112"/>
    </physiologicalReaction>
</comment>
<evidence type="ECO:0000256" key="12">
    <source>
        <dbReference type="ARBA" id="ARBA00023180"/>
    </source>
</evidence>
<dbReference type="InterPro" id="IPR035547">
    <property type="entry name" value="Phospholipase_B"/>
</dbReference>
<sequence length="347" mass="39752">KLQEVVPDSIPFPCSLKNGRSPKKPKSVHKLKPGDVDVIGAIGDSLTVGSGLTSTNILEILLEERGKSFTIGGERSWREYLTLPNILKMFNPNLIGYSLKTSLSIERESQFNVAEVGALSEHMPYMTKVLIHRIRSDRRVNFNEDWKMVTMYIGSNDFCSNICYLENPEASLERHKNDLIEVLRLFRDNLPRTIVNLIPLAHLQILVNLKVKPSCDIYHRVECPCLFGLPFESRKSLLYDLMNRWQKIDVEVGDNPEFDLDDFTVVVQPFTLNFTFPTASGGREIDHSYLAEDCFHFSQKFNAKVANDLWNNIMEPVGRKSRDGNDLFKKFNCPTDARPYIFTKRNS</sequence>
<keyword evidence="44" id="KW-1185">Reference proteome</keyword>
<comment type="similarity">
    <text evidence="2">Belongs to the 'GDSL' lipolytic enzyme family. Phospholipase B1 subfamily.</text>
</comment>
<evidence type="ECO:0000256" key="40">
    <source>
        <dbReference type="ARBA" id="ARBA00049363"/>
    </source>
</evidence>
<evidence type="ECO:0000313" key="43">
    <source>
        <dbReference type="EMBL" id="RZC36467.1"/>
    </source>
</evidence>
<evidence type="ECO:0000256" key="24">
    <source>
        <dbReference type="ARBA" id="ARBA00047459"/>
    </source>
</evidence>
<evidence type="ECO:0000256" key="28">
    <source>
        <dbReference type="ARBA" id="ARBA00048058"/>
    </source>
</evidence>
<proteinExistence type="inferred from homology"/>
<dbReference type="GO" id="GO:0004622">
    <property type="term" value="F:phosphatidylcholine lysophospholipase activity"/>
    <property type="evidence" value="ECO:0007669"/>
    <property type="project" value="UniProtKB-EC"/>
</dbReference>
<dbReference type="STRING" id="1661398.A0A482VW44"/>
<evidence type="ECO:0000256" key="13">
    <source>
        <dbReference type="ARBA" id="ARBA00023369"/>
    </source>
</evidence>
<evidence type="ECO:0000256" key="5">
    <source>
        <dbReference type="ARBA" id="ARBA00022692"/>
    </source>
</evidence>
<evidence type="ECO:0000256" key="20">
    <source>
        <dbReference type="ARBA" id="ARBA00045916"/>
    </source>
</evidence>
<evidence type="ECO:0000256" key="37">
    <source>
        <dbReference type="ARBA" id="ARBA00048869"/>
    </source>
</evidence>
<comment type="catalytic activity">
    <reaction evidence="35">
        <text>1-hexadecanoyl-sn-glycero-3-phosphocholine + H2O = sn-glycerol 3-phosphocholine + hexadecanoate + H(+)</text>
        <dbReference type="Rhea" id="RHEA:40435"/>
        <dbReference type="ChEBI" id="CHEBI:7896"/>
        <dbReference type="ChEBI" id="CHEBI:15377"/>
        <dbReference type="ChEBI" id="CHEBI:15378"/>
        <dbReference type="ChEBI" id="CHEBI:16870"/>
        <dbReference type="ChEBI" id="CHEBI:72998"/>
    </reaction>
    <physiologicalReaction direction="left-to-right" evidence="35">
        <dbReference type="Rhea" id="RHEA:40436"/>
    </physiologicalReaction>
</comment>
<evidence type="ECO:0000256" key="35">
    <source>
        <dbReference type="ARBA" id="ARBA00048656"/>
    </source>
</evidence>
<dbReference type="EMBL" id="QDEB01061703">
    <property type="protein sequence ID" value="RZC36467.1"/>
    <property type="molecule type" value="Genomic_DNA"/>
</dbReference>
<comment type="catalytic activity">
    <reaction evidence="27">
        <text>a 1-O-alkyl-2-acyl-sn-glycero-3-phosphocholine + H2O = a 1-O-alkyl-sn-glycero-3-phosphocholine + a fatty acid + H(+)</text>
        <dbReference type="Rhea" id="RHEA:36231"/>
        <dbReference type="ChEBI" id="CHEBI:15377"/>
        <dbReference type="ChEBI" id="CHEBI:15378"/>
        <dbReference type="ChEBI" id="CHEBI:28868"/>
        <dbReference type="ChEBI" id="CHEBI:30909"/>
        <dbReference type="ChEBI" id="CHEBI:36702"/>
        <dbReference type="EC" id="3.1.1.4"/>
    </reaction>
    <physiologicalReaction direction="left-to-right" evidence="27">
        <dbReference type="Rhea" id="RHEA:36232"/>
    </physiologicalReaction>
</comment>
<evidence type="ECO:0000256" key="38">
    <source>
        <dbReference type="ARBA" id="ARBA00048872"/>
    </source>
</evidence>
<keyword evidence="9" id="KW-1133">Transmembrane helix</keyword>
<evidence type="ECO:0000256" key="18">
    <source>
        <dbReference type="ARBA" id="ARBA00031485"/>
    </source>
</evidence>
<evidence type="ECO:0000256" key="14">
    <source>
        <dbReference type="ARBA" id="ARBA00023408"/>
    </source>
</evidence>
<comment type="catalytic activity">
    <reaction evidence="13">
        <text>a triacylglycerol + H2O = a diacylglycerol + a fatty acid + H(+)</text>
        <dbReference type="Rhea" id="RHEA:12044"/>
        <dbReference type="ChEBI" id="CHEBI:15377"/>
        <dbReference type="ChEBI" id="CHEBI:15378"/>
        <dbReference type="ChEBI" id="CHEBI:17855"/>
        <dbReference type="ChEBI" id="CHEBI:18035"/>
        <dbReference type="ChEBI" id="CHEBI:28868"/>
        <dbReference type="EC" id="3.1.1.3"/>
    </reaction>
    <physiologicalReaction direction="left-to-right" evidence="13">
        <dbReference type="Rhea" id="RHEA:12045"/>
    </physiologicalReaction>
</comment>
<keyword evidence="12" id="KW-0325">Glycoprotein</keyword>
<keyword evidence="8" id="KW-0378">Hydrolase</keyword>
<comment type="catalytic activity">
    <reaction evidence="37">
        <text>1,3-dihexadecanoyl-2-(9Z-octadecenoyl)glycerol + H2O = 1,3-dihexadecanoylglycerol + (9Z)-octadecenoate + H(+)</text>
        <dbReference type="Rhea" id="RHEA:40983"/>
        <dbReference type="ChEBI" id="CHEBI:15377"/>
        <dbReference type="ChEBI" id="CHEBI:15378"/>
        <dbReference type="ChEBI" id="CHEBI:30823"/>
        <dbReference type="ChEBI" id="CHEBI:75688"/>
        <dbReference type="ChEBI" id="CHEBI:77619"/>
    </reaction>
    <physiologicalReaction direction="left-to-right" evidence="37">
        <dbReference type="Rhea" id="RHEA:40984"/>
    </physiologicalReaction>
</comment>
<comment type="catalytic activity">
    <reaction evidence="22">
        <text>1,3-dihexadecanoyl-2-(9Z-octadecenoyl)glycerol + H2O = 1-hexadecanoyl-2-(9Z-octadecenoyl)-glycerol + hexadecanoate + H(+)</text>
        <dbReference type="Rhea" id="RHEA:40979"/>
        <dbReference type="ChEBI" id="CHEBI:7896"/>
        <dbReference type="ChEBI" id="CHEBI:15377"/>
        <dbReference type="ChEBI" id="CHEBI:15378"/>
        <dbReference type="ChEBI" id="CHEBI:75585"/>
        <dbReference type="ChEBI" id="CHEBI:75688"/>
    </reaction>
    <physiologicalReaction direction="left-to-right" evidence="22">
        <dbReference type="Rhea" id="RHEA:40980"/>
    </physiologicalReaction>
</comment>
<dbReference type="Gene3D" id="3.40.50.1110">
    <property type="entry name" value="SGNH hydrolase"/>
    <property type="match status" value="1"/>
</dbReference>
<evidence type="ECO:0000256" key="11">
    <source>
        <dbReference type="ARBA" id="ARBA00023136"/>
    </source>
</evidence>
<dbReference type="FunFam" id="3.40.50.1110:FF:000005">
    <property type="entry name" value="Phospholipase B1"/>
    <property type="match status" value="1"/>
</dbReference>
<evidence type="ECO:0000256" key="29">
    <source>
        <dbReference type="ARBA" id="ARBA00048227"/>
    </source>
</evidence>
<evidence type="ECO:0000256" key="17">
    <source>
        <dbReference type="ARBA" id="ARBA00031182"/>
    </source>
</evidence>
<keyword evidence="10" id="KW-0443">Lipid metabolism</keyword>
<evidence type="ECO:0000256" key="41">
    <source>
        <dbReference type="ARBA" id="ARBA00049372"/>
    </source>
</evidence>
<comment type="catalytic activity">
    <reaction evidence="21">
        <text>1-hexadecanoyl-2-(9Z)-octadecenoyl-3-octadecanoyl-sn-glycerol + H2O = 2-(9Z-octadecenoyl)-3-octadecanoyl-sn-glycerol + hexadecanoate + H(+)</text>
        <dbReference type="Rhea" id="RHEA:41107"/>
        <dbReference type="ChEBI" id="CHEBI:7896"/>
        <dbReference type="ChEBI" id="CHEBI:15377"/>
        <dbReference type="ChEBI" id="CHEBI:15378"/>
        <dbReference type="ChEBI" id="CHEBI:75558"/>
        <dbReference type="ChEBI" id="CHEBI:77623"/>
    </reaction>
    <physiologicalReaction direction="left-to-right" evidence="21">
        <dbReference type="Rhea" id="RHEA:41108"/>
    </physiologicalReaction>
</comment>
<evidence type="ECO:0000256" key="1">
    <source>
        <dbReference type="ARBA" id="ARBA00004247"/>
    </source>
</evidence>
<dbReference type="GO" id="GO:0006644">
    <property type="term" value="P:phospholipid metabolic process"/>
    <property type="evidence" value="ECO:0007669"/>
    <property type="project" value="TreeGrafter"/>
</dbReference>
<evidence type="ECO:0000256" key="9">
    <source>
        <dbReference type="ARBA" id="ARBA00022989"/>
    </source>
</evidence>
<keyword evidence="11" id="KW-0472">Membrane</keyword>
<comment type="catalytic activity">
    <reaction evidence="36">
        <text>1-hexadecanoyl-2-(9Z-octadecenoyl)-sn-glycero-3-phosphocholine + H2O = 1-hexadecanoyl-sn-glycero-3-phosphocholine + (9Z)-octadecenoate + H(+)</text>
        <dbReference type="Rhea" id="RHEA:38779"/>
        <dbReference type="ChEBI" id="CHEBI:15377"/>
        <dbReference type="ChEBI" id="CHEBI:15378"/>
        <dbReference type="ChEBI" id="CHEBI:30823"/>
        <dbReference type="ChEBI" id="CHEBI:72998"/>
        <dbReference type="ChEBI" id="CHEBI:73001"/>
    </reaction>
    <physiologicalReaction direction="left-to-right" evidence="36">
        <dbReference type="Rhea" id="RHEA:38780"/>
    </physiologicalReaction>
</comment>
<comment type="catalytic activity">
    <reaction evidence="28">
        <text>1,2-di-(9Z-octadecenoyl)-sn-glycero-3-phosphocholine + H2O = 1-(9Z-octadecenoyl)-sn-glycero-3-phosphocholine + (9Z)-octadecenoate + H(+)</text>
        <dbReference type="Rhea" id="RHEA:40923"/>
        <dbReference type="ChEBI" id="CHEBI:15377"/>
        <dbReference type="ChEBI" id="CHEBI:15378"/>
        <dbReference type="ChEBI" id="CHEBI:28610"/>
        <dbReference type="ChEBI" id="CHEBI:30823"/>
        <dbReference type="ChEBI" id="CHEBI:74669"/>
    </reaction>
    <physiologicalReaction direction="left-to-right" evidence="28">
        <dbReference type="Rhea" id="RHEA:40924"/>
    </physiologicalReaction>
</comment>
<accession>A0A482VW44</accession>
<dbReference type="GO" id="GO:0004806">
    <property type="term" value="F:triacylglycerol lipase activity"/>
    <property type="evidence" value="ECO:0007669"/>
    <property type="project" value="UniProtKB-EC"/>
</dbReference>
<evidence type="ECO:0000256" key="39">
    <source>
        <dbReference type="ARBA" id="ARBA00048939"/>
    </source>
</evidence>